<evidence type="ECO:0000256" key="3">
    <source>
        <dbReference type="ARBA" id="ARBA00022833"/>
    </source>
</evidence>
<reference evidence="7" key="1">
    <citation type="submission" date="2016-10" db="EMBL/GenBank/DDBJ databases">
        <authorList>
            <person name="de Groot N.N."/>
        </authorList>
    </citation>
    <scope>NUCLEOTIDE SEQUENCE</scope>
</reference>
<dbReference type="CDD" id="cd07153">
    <property type="entry name" value="Fur_like"/>
    <property type="match status" value="1"/>
</dbReference>
<keyword evidence="5" id="KW-0238">DNA-binding</keyword>
<evidence type="ECO:0000256" key="2">
    <source>
        <dbReference type="ARBA" id="ARBA00022491"/>
    </source>
</evidence>
<dbReference type="GO" id="GO:0045892">
    <property type="term" value="P:negative regulation of DNA-templated transcription"/>
    <property type="evidence" value="ECO:0007669"/>
    <property type="project" value="TreeGrafter"/>
</dbReference>
<dbReference type="SUPFAM" id="SSF46785">
    <property type="entry name" value="Winged helix' DNA-binding domain"/>
    <property type="match status" value="1"/>
</dbReference>
<dbReference type="GO" id="GO:0003700">
    <property type="term" value="F:DNA-binding transcription factor activity"/>
    <property type="evidence" value="ECO:0007669"/>
    <property type="project" value="InterPro"/>
</dbReference>
<evidence type="ECO:0000256" key="1">
    <source>
        <dbReference type="ARBA" id="ARBA00007957"/>
    </source>
</evidence>
<gene>
    <name evidence="7" type="ORF">MNB_SV-10-1568</name>
</gene>
<keyword evidence="3" id="KW-0862">Zinc</keyword>
<protein>
    <submittedName>
        <fullName evidence="7">Peroxide stress regulator Ferric uptake regulation protein Fe2+/Zn2+ uptake regulation proteins</fullName>
    </submittedName>
</protein>
<organism evidence="7">
    <name type="scientific">hydrothermal vent metagenome</name>
    <dbReference type="NCBI Taxonomy" id="652676"/>
    <lineage>
        <taxon>unclassified sequences</taxon>
        <taxon>metagenomes</taxon>
        <taxon>ecological metagenomes</taxon>
    </lineage>
</organism>
<dbReference type="GO" id="GO:0000976">
    <property type="term" value="F:transcription cis-regulatory region binding"/>
    <property type="evidence" value="ECO:0007669"/>
    <property type="project" value="TreeGrafter"/>
</dbReference>
<evidence type="ECO:0000256" key="4">
    <source>
        <dbReference type="ARBA" id="ARBA00023015"/>
    </source>
</evidence>
<dbReference type="Gene3D" id="3.30.1490.190">
    <property type="match status" value="1"/>
</dbReference>
<sequence length="140" mass="16082">MRDFAVLLKENGLKATFQRVNILEVIEKHGHMSVEDIYEEVTKVHPSLSLATIYKNIILMQESAILTEVPIAGKKSKYELAKADHMHFICTECGTVEDKMCLDQTDVIFHQLSEEKHFQLNQRQVNLYGICEKCQIKEAS</sequence>
<dbReference type="InterPro" id="IPR036390">
    <property type="entry name" value="WH_DNA-bd_sf"/>
</dbReference>
<dbReference type="AlphaFoldDB" id="A0A1W1C482"/>
<comment type="similarity">
    <text evidence="1">Belongs to the Fur family.</text>
</comment>
<dbReference type="PANTHER" id="PTHR33202">
    <property type="entry name" value="ZINC UPTAKE REGULATION PROTEIN"/>
    <property type="match status" value="1"/>
</dbReference>
<dbReference type="Pfam" id="PF01475">
    <property type="entry name" value="FUR"/>
    <property type="match status" value="1"/>
</dbReference>
<dbReference type="EMBL" id="FPHL01000022">
    <property type="protein sequence ID" value="SFV60553.1"/>
    <property type="molecule type" value="Genomic_DNA"/>
</dbReference>
<evidence type="ECO:0000256" key="6">
    <source>
        <dbReference type="ARBA" id="ARBA00023163"/>
    </source>
</evidence>
<keyword evidence="6" id="KW-0804">Transcription</keyword>
<evidence type="ECO:0000256" key="5">
    <source>
        <dbReference type="ARBA" id="ARBA00023125"/>
    </source>
</evidence>
<dbReference type="InterPro" id="IPR036388">
    <property type="entry name" value="WH-like_DNA-bd_sf"/>
</dbReference>
<dbReference type="InterPro" id="IPR002481">
    <property type="entry name" value="FUR"/>
</dbReference>
<keyword evidence="2" id="KW-0678">Repressor</keyword>
<dbReference type="GO" id="GO:1900376">
    <property type="term" value="P:regulation of secondary metabolite biosynthetic process"/>
    <property type="evidence" value="ECO:0007669"/>
    <property type="project" value="TreeGrafter"/>
</dbReference>
<dbReference type="PANTHER" id="PTHR33202:SF7">
    <property type="entry name" value="FERRIC UPTAKE REGULATION PROTEIN"/>
    <property type="match status" value="1"/>
</dbReference>
<accession>A0A1W1C482</accession>
<evidence type="ECO:0000313" key="7">
    <source>
        <dbReference type="EMBL" id="SFV60553.1"/>
    </source>
</evidence>
<dbReference type="GO" id="GO:0008270">
    <property type="term" value="F:zinc ion binding"/>
    <property type="evidence" value="ECO:0007669"/>
    <property type="project" value="TreeGrafter"/>
</dbReference>
<dbReference type="Gene3D" id="1.10.10.10">
    <property type="entry name" value="Winged helix-like DNA-binding domain superfamily/Winged helix DNA-binding domain"/>
    <property type="match status" value="1"/>
</dbReference>
<proteinExistence type="inferred from homology"/>
<dbReference type="InterPro" id="IPR043135">
    <property type="entry name" value="Fur_C"/>
</dbReference>
<name>A0A1W1C482_9ZZZZ</name>
<keyword evidence="4" id="KW-0805">Transcription regulation</keyword>